<reference evidence="2 3" key="1">
    <citation type="submission" date="2015-07" db="EMBL/GenBank/DDBJ databases">
        <title>Comparative genomics of the Sigatoka disease complex on banana suggests a link between parallel evolutionary changes in Pseudocercospora fijiensis and Pseudocercospora eumusae and increased virulence on the banana host.</title>
        <authorList>
            <person name="Chang T.-C."/>
            <person name="Salvucci A."/>
            <person name="Crous P.W."/>
            <person name="Stergiopoulos I."/>
        </authorList>
    </citation>
    <scope>NUCLEOTIDE SEQUENCE [LARGE SCALE GENOMIC DNA]</scope>
    <source>
        <strain evidence="2 3">CBS 114824</strain>
    </source>
</reference>
<sequence length="124" mass="14208">MTTNPMHRNHSQEVVQVQVRIIRPTVRRHSLRRKSSPIGRTLRDLHQGQADRRPEGETMRQMLSDEALRRKYEGQELAYLNSAYNDLEGLEQSDDEWTFDRGVVGTLGSAAKVPHSASALRNSR</sequence>
<feature type="compositionally biased region" description="Basic and acidic residues" evidence="1">
    <location>
        <begin position="41"/>
        <end position="58"/>
    </location>
</feature>
<keyword evidence="3" id="KW-1185">Reference proteome</keyword>
<gene>
    <name evidence="2" type="ORF">AC578_9715</name>
</gene>
<evidence type="ECO:0000313" key="3">
    <source>
        <dbReference type="Proteomes" id="UP000070133"/>
    </source>
</evidence>
<dbReference type="AlphaFoldDB" id="A0A139HQR8"/>
<organism evidence="2 3">
    <name type="scientific">Pseudocercospora eumusae</name>
    <dbReference type="NCBI Taxonomy" id="321146"/>
    <lineage>
        <taxon>Eukaryota</taxon>
        <taxon>Fungi</taxon>
        <taxon>Dikarya</taxon>
        <taxon>Ascomycota</taxon>
        <taxon>Pezizomycotina</taxon>
        <taxon>Dothideomycetes</taxon>
        <taxon>Dothideomycetidae</taxon>
        <taxon>Mycosphaerellales</taxon>
        <taxon>Mycosphaerellaceae</taxon>
        <taxon>Pseudocercospora</taxon>
    </lineage>
</organism>
<accession>A0A139HQR8</accession>
<evidence type="ECO:0000256" key="1">
    <source>
        <dbReference type="SAM" id="MobiDB-lite"/>
    </source>
</evidence>
<dbReference type="EMBL" id="LFZN01000018">
    <property type="protein sequence ID" value="KXT04821.1"/>
    <property type="molecule type" value="Genomic_DNA"/>
</dbReference>
<protein>
    <submittedName>
        <fullName evidence="2">Uncharacterized protein</fullName>
    </submittedName>
</protein>
<proteinExistence type="predicted"/>
<dbReference type="Proteomes" id="UP000070133">
    <property type="component" value="Unassembled WGS sequence"/>
</dbReference>
<evidence type="ECO:0000313" key="2">
    <source>
        <dbReference type="EMBL" id="KXT04821.1"/>
    </source>
</evidence>
<name>A0A139HQR8_9PEZI</name>
<comment type="caution">
    <text evidence="2">The sequence shown here is derived from an EMBL/GenBank/DDBJ whole genome shotgun (WGS) entry which is preliminary data.</text>
</comment>
<feature type="region of interest" description="Disordered" evidence="1">
    <location>
        <begin position="28"/>
        <end position="60"/>
    </location>
</feature>